<evidence type="ECO:0000256" key="4">
    <source>
        <dbReference type="ARBA" id="ARBA00022857"/>
    </source>
</evidence>
<dbReference type="SUPFAM" id="SSF55469">
    <property type="entry name" value="FMN-dependent nitroreductase-like"/>
    <property type="match status" value="1"/>
</dbReference>
<feature type="domain" description="Nitroreductase" evidence="9">
    <location>
        <begin position="17"/>
        <end position="164"/>
    </location>
</feature>
<keyword evidence="2 7" id="KW-0285">Flavoprotein</keyword>
<evidence type="ECO:0000256" key="6">
    <source>
        <dbReference type="ARBA" id="ARBA00023027"/>
    </source>
</evidence>
<dbReference type="PANTHER" id="PTHR43821:SF1">
    <property type="entry name" value="NAD(P)H NITROREDUCTASE YDJA-RELATED"/>
    <property type="match status" value="1"/>
</dbReference>
<keyword evidence="3 7" id="KW-0288">FMN</keyword>
<dbReference type="PANTHER" id="PTHR43821">
    <property type="entry name" value="NAD(P)H NITROREDUCTASE YDJA-RELATED"/>
    <property type="match status" value="1"/>
</dbReference>
<dbReference type="RefSeq" id="WP_112159479.1">
    <property type="nucleotide sequence ID" value="NZ_QKRX01000008.1"/>
</dbReference>
<keyword evidence="5 7" id="KW-0560">Oxidoreductase</keyword>
<comment type="caution">
    <text evidence="10">The sequence shown here is derived from an EMBL/GenBank/DDBJ whole genome shotgun (WGS) entry which is preliminary data.</text>
</comment>
<feature type="binding site" evidence="8">
    <location>
        <position position="39"/>
    </location>
    <ligand>
        <name>FMN</name>
        <dbReference type="ChEBI" id="CHEBI:58210"/>
        <note>ligand shared between dimeric partners</note>
    </ligand>
</feature>
<evidence type="ECO:0000313" key="11">
    <source>
        <dbReference type="Proteomes" id="UP000250744"/>
    </source>
</evidence>
<dbReference type="InterPro" id="IPR029479">
    <property type="entry name" value="Nitroreductase"/>
</dbReference>
<evidence type="ECO:0000313" key="10">
    <source>
        <dbReference type="EMBL" id="RAU17628.1"/>
    </source>
</evidence>
<dbReference type="CDD" id="cd02135">
    <property type="entry name" value="YdjA-like"/>
    <property type="match status" value="1"/>
</dbReference>
<dbReference type="Pfam" id="PF00881">
    <property type="entry name" value="Nitroreductase"/>
    <property type="match status" value="1"/>
</dbReference>
<dbReference type="OrthoDB" id="9804207at2"/>
<dbReference type="EMBL" id="QKRX01000008">
    <property type="protein sequence ID" value="RAU17628.1"/>
    <property type="molecule type" value="Genomic_DNA"/>
</dbReference>
<evidence type="ECO:0000256" key="5">
    <source>
        <dbReference type="ARBA" id="ARBA00023002"/>
    </source>
</evidence>
<evidence type="ECO:0000256" key="8">
    <source>
        <dbReference type="PIRSR" id="PIRSR000232-1"/>
    </source>
</evidence>
<dbReference type="InterPro" id="IPR052530">
    <property type="entry name" value="NAD(P)H_nitroreductase"/>
</dbReference>
<protein>
    <recommendedName>
        <fullName evidence="7">Putative NAD(P)H nitroreductase</fullName>
        <ecNumber evidence="7">1.-.-.-</ecNumber>
    </recommendedName>
</protein>
<gene>
    <name evidence="10" type="ORF">DN062_11505</name>
</gene>
<dbReference type="InterPro" id="IPR000415">
    <property type="entry name" value="Nitroreductase-like"/>
</dbReference>
<dbReference type="Gene3D" id="3.40.109.10">
    <property type="entry name" value="NADH Oxidase"/>
    <property type="match status" value="1"/>
</dbReference>
<dbReference type="AlphaFoldDB" id="A0A364NKG4"/>
<sequence>MQALDLLLTRVSSPVLDEPAPTPEQLDLIYRAAFRAPDHGGLRPYRFLQIEGKGRERLGRVFVEAARIENPAITDAELDKLAGNPLRAPMILVAVACLQDHPKVPMIEQQITAGCAAHSMILAAFAQGVDSIWRSGAMAFNRDVHRLLGLETNEEILGFIYMGKARKHRVVPCPSPGEFVQRWGQA</sequence>
<keyword evidence="4 7" id="KW-0521">NADP</keyword>
<dbReference type="Proteomes" id="UP000250744">
    <property type="component" value="Unassembled WGS sequence"/>
</dbReference>
<accession>A0A364NKG4</accession>
<feature type="binding site" description="in other chain" evidence="8">
    <location>
        <begin position="10"/>
        <end position="12"/>
    </location>
    <ligand>
        <name>FMN</name>
        <dbReference type="ChEBI" id="CHEBI:58210"/>
        <note>ligand shared between dimeric partners</note>
    </ligand>
</feature>
<evidence type="ECO:0000256" key="3">
    <source>
        <dbReference type="ARBA" id="ARBA00022643"/>
    </source>
</evidence>
<proteinExistence type="inferred from homology"/>
<keyword evidence="6 7" id="KW-0520">NAD</keyword>
<keyword evidence="11" id="KW-1185">Reference proteome</keyword>
<name>A0A364NKG4_9GAMM</name>
<comment type="similarity">
    <text evidence="1 7">Belongs to the nitroreductase family.</text>
</comment>
<feature type="binding site" description="in other chain" evidence="8">
    <location>
        <begin position="133"/>
        <end position="135"/>
    </location>
    <ligand>
        <name>FMN</name>
        <dbReference type="ChEBI" id="CHEBI:58210"/>
        <note>ligand shared between dimeric partners</note>
    </ligand>
</feature>
<evidence type="ECO:0000256" key="2">
    <source>
        <dbReference type="ARBA" id="ARBA00022630"/>
    </source>
</evidence>
<evidence type="ECO:0000256" key="7">
    <source>
        <dbReference type="PIRNR" id="PIRNR000232"/>
    </source>
</evidence>
<dbReference type="PIRSF" id="PIRSF000232">
    <property type="entry name" value="YdjA"/>
    <property type="match status" value="1"/>
</dbReference>
<evidence type="ECO:0000259" key="9">
    <source>
        <dbReference type="Pfam" id="PF00881"/>
    </source>
</evidence>
<dbReference type="EC" id="1.-.-.-" evidence="7"/>
<comment type="cofactor">
    <cofactor evidence="8">
        <name>FMN</name>
        <dbReference type="ChEBI" id="CHEBI:58210"/>
    </cofactor>
    <text evidence="8">Binds 1 FMN per subunit.</text>
</comment>
<reference evidence="10 11" key="1">
    <citation type="submission" date="2018-06" db="EMBL/GenBank/DDBJ databases">
        <title>Nitrincola tibetense sp. nov., isolated from Lake XuguoCo on Tibetan Plateau.</title>
        <authorList>
            <person name="Xing P."/>
        </authorList>
    </citation>
    <scope>NUCLEOTIDE SEQUENCE [LARGE SCALE GENOMIC DNA]</scope>
    <source>
        <strain evidence="11">xg18</strain>
    </source>
</reference>
<organism evidence="10 11">
    <name type="scientific">Nitrincola tibetensis</name>
    <dbReference type="NCBI Taxonomy" id="2219697"/>
    <lineage>
        <taxon>Bacteria</taxon>
        <taxon>Pseudomonadati</taxon>
        <taxon>Pseudomonadota</taxon>
        <taxon>Gammaproteobacteria</taxon>
        <taxon>Oceanospirillales</taxon>
        <taxon>Oceanospirillaceae</taxon>
        <taxon>Nitrincola</taxon>
    </lineage>
</organism>
<dbReference type="GO" id="GO:0016491">
    <property type="term" value="F:oxidoreductase activity"/>
    <property type="evidence" value="ECO:0007669"/>
    <property type="project" value="UniProtKB-UniRule"/>
</dbReference>
<feature type="binding site" evidence="8">
    <location>
        <position position="35"/>
    </location>
    <ligand>
        <name>FMN</name>
        <dbReference type="ChEBI" id="CHEBI:58210"/>
        <note>ligand shared between dimeric partners</note>
    </ligand>
</feature>
<dbReference type="InterPro" id="IPR026021">
    <property type="entry name" value="YdjA-like"/>
</dbReference>
<evidence type="ECO:0000256" key="1">
    <source>
        <dbReference type="ARBA" id="ARBA00007118"/>
    </source>
</evidence>